<dbReference type="GeneID" id="96624328"/>
<dbReference type="PANTHER" id="PTHR22916:SF3">
    <property type="entry name" value="UDP-GLCNAC:BETAGAL BETA-1,3-N-ACETYLGLUCOSAMINYLTRANSFERASE-LIKE PROTEIN 1"/>
    <property type="match status" value="1"/>
</dbReference>
<dbReference type="InterPro" id="IPR029044">
    <property type="entry name" value="Nucleotide-diphossugar_trans"/>
</dbReference>
<dbReference type="Proteomes" id="UP000516404">
    <property type="component" value="Chromosome"/>
</dbReference>
<dbReference type="Pfam" id="PF00535">
    <property type="entry name" value="Glycos_transf_2"/>
    <property type="match status" value="1"/>
</dbReference>
<dbReference type="AlphaFoldDB" id="A0A7H2BCC5"/>
<keyword evidence="3" id="KW-1185">Reference proteome</keyword>
<dbReference type="InterPro" id="IPR001173">
    <property type="entry name" value="Glyco_trans_2-like"/>
</dbReference>
<dbReference type="Gene3D" id="3.90.550.10">
    <property type="entry name" value="Spore Coat Polysaccharide Biosynthesis Protein SpsA, Chain A"/>
    <property type="match status" value="1"/>
</dbReference>
<dbReference type="EMBL" id="CP061539">
    <property type="protein sequence ID" value="QNV37321.1"/>
    <property type="molecule type" value="Genomic_DNA"/>
</dbReference>
<organism evidence="2 3">
    <name type="scientific">Rothia terrae</name>
    <dbReference type="NCBI Taxonomy" id="396015"/>
    <lineage>
        <taxon>Bacteria</taxon>
        <taxon>Bacillati</taxon>
        <taxon>Actinomycetota</taxon>
        <taxon>Actinomycetes</taxon>
        <taxon>Micrococcales</taxon>
        <taxon>Micrococcaceae</taxon>
        <taxon>Rothia</taxon>
    </lineage>
</organism>
<reference evidence="2 3" key="1">
    <citation type="submission" date="2020-09" db="EMBL/GenBank/DDBJ databases">
        <title>Investigation of environmental microbes.</title>
        <authorList>
            <person name="Ou Y."/>
            <person name="Kang Q."/>
        </authorList>
    </citation>
    <scope>NUCLEOTIDE SEQUENCE [LARGE SCALE GENOMIC DNA]</scope>
    <source>
        <strain evidence="2 3">KJZ-14</strain>
    </source>
</reference>
<dbReference type="GO" id="GO:0016758">
    <property type="term" value="F:hexosyltransferase activity"/>
    <property type="evidence" value="ECO:0007669"/>
    <property type="project" value="UniProtKB-ARBA"/>
</dbReference>
<evidence type="ECO:0000313" key="3">
    <source>
        <dbReference type="Proteomes" id="UP000516404"/>
    </source>
</evidence>
<accession>A0A7H2BCC5</accession>
<sequence length="308" mass="33591">MTTLPSISVGIATIGSRPELLRTSVQSILDQDYPGSIEVIVSYDHVDIDPLDDLVIPENRSLVTVTNTHPRGLTGGRNTCIDAASGELMGFCDDDDYWFNNKISAQVALWQAHPEAVAISSGMTVRSGGQDIVRLAPERATFDDFLLSRITEIHPSAMLYRREDLLEGGLIGPVDEDLPAGYGEDHDLLLRATRFGDVLSVQESLILVLWDRPSYFAGKWDSMTGGLTYMLQKFPEFERSPKGLARIAGQIAFAHAAQGNRKDAFAYARSAISRDPKQLRAWAALPVAAGIIPPATLLKAVQKTGRGL</sequence>
<protein>
    <submittedName>
        <fullName evidence="2">Glycosyltransferase family 2 protein</fullName>
    </submittedName>
</protein>
<dbReference type="SUPFAM" id="SSF53448">
    <property type="entry name" value="Nucleotide-diphospho-sugar transferases"/>
    <property type="match status" value="1"/>
</dbReference>
<dbReference type="RefSeq" id="WP_190724226.1">
    <property type="nucleotide sequence ID" value="NZ_CP061539.1"/>
</dbReference>
<keyword evidence="2" id="KW-0808">Transferase</keyword>
<feature type="domain" description="Glycosyltransferase 2-like" evidence="1">
    <location>
        <begin position="8"/>
        <end position="165"/>
    </location>
</feature>
<gene>
    <name evidence="2" type="ORF">IDM49_08745</name>
</gene>
<proteinExistence type="predicted"/>
<evidence type="ECO:0000313" key="2">
    <source>
        <dbReference type="EMBL" id="QNV37321.1"/>
    </source>
</evidence>
<dbReference type="PANTHER" id="PTHR22916">
    <property type="entry name" value="GLYCOSYLTRANSFERASE"/>
    <property type="match status" value="1"/>
</dbReference>
<name>A0A7H2BCC5_9MICC</name>
<dbReference type="KEGG" id="rter:IDM49_08745"/>
<evidence type="ECO:0000259" key="1">
    <source>
        <dbReference type="Pfam" id="PF00535"/>
    </source>
</evidence>